<organism evidence="3 4">
    <name type="scientific">Aspergillus fumigatus (strain CBS 144.89 / FGSC A1163 / CEA10)</name>
    <name type="common">Neosartorya fumigata</name>
    <dbReference type="NCBI Taxonomy" id="451804"/>
    <lineage>
        <taxon>Eukaryota</taxon>
        <taxon>Fungi</taxon>
        <taxon>Dikarya</taxon>
        <taxon>Ascomycota</taxon>
        <taxon>Pezizomycotina</taxon>
        <taxon>Eurotiomycetes</taxon>
        <taxon>Eurotiomycetidae</taxon>
        <taxon>Eurotiales</taxon>
        <taxon>Aspergillaceae</taxon>
        <taxon>Aspergillus</taxon>
        <taxon>Aspergillus subgen. Fumigati</taxon>
    </lineage>
</organism>
<dbReference type="AlphaFoldDB" id="B0YBS6"/>
<dbReference type="OrthoDB" id="4770059at2759"/>
<accession>B0YBS6</accession>
<feature type="region of interest" description="Disordered" evidence="1">
    <location>
        <begin position="99"/>
        <end position="133"/>
    </location>
</feature>
<dbReference type="VEuPathDB" id="FungiDB:AFUB_087680"/>
<sequence length="133" mass="14105">MTNFHYGSIRLHGGFTDLPRAQASVHPSSSTSTGLFLPTAAKAGIGVCAGVGALLTSVFLFLWISRLRKTKANVANMNRAPGVGLPHYCNTGELRGGFPPPTISMKQTHGPPMELDNGEYSKDPGKDLPELQG</sequence>
<dbReference type="Proteomes" id="UP000001699">
    <property type="component" value="Unassembled WGS sequence"/>
</dbReference>
<evidence type="ECO:0000313" key="4">
    <source>
        <dbReference type="Proteomes" id="UP000001699"/>
    </source>
</evidence>
<keyword evidence="4" id="KW-1185">Reference proteome</keyword>
<proteinExistence type="predicted"/>
<keyword evidence="2" id="KW-0472">Membrane</keyword>
<feature type="transmembrane region" description="Helical" evidence="2">
    <location>
        <begin position="43"/>
        <end position="64"/>
    </location>
</feature>
<dbReference type="HOGENOM" id="CLU_157370_0_0_1"/>
<gene>
    <name evidence="3" type="ORF">AFUB_087680</name>
</gene>
<keyword evidence="2" id="KW-1133">Transmembrane helix</keyword>
<feature type="compositionally biased region" description="Basic and acidic residues" evidence="1">
    <location>
        <begin position="119"/>
        <end position="133"/>
    </location>
</feature>
<dbReference type="EMBL" id="DS499601">
    <property type="protein sequence ID" value="EDP48057.1"/>
    <property type="molecule type" value="Genomic_DNA"/>
</dbReference>
<evidence type="ECO:0000313" key="3">
    <source>
        <dbReference type="EMBL" id="EDP48057.1"/>
    </source>
</evidence>
<keyword evidence="2" id="KW-0812">Transmembrane</keyword>
<reference evidence="3 4" key="1">
    <citation type="journal article" date="2008" name="PLoS Genet.">
        <title>Genomic islands in the pathogenic filamentous fungus Aspergillus fumigatus.</title>
        <authorList>
            <person name="Fedorova N.D."/>
            <person name="Khaldi N."/>
            <person name="Joardar V.S."/>
            <person name="Maiti R."/>
            <person name="Amedeo P."/>
            <person name="Anderson M.J."/>
            <person name="Crabtree J."/>
            <person name="Silva J.C."/>
            <person name="Badger J.H."/>
            <person name="Albarraq A."/>
            <person name="Angiuoli S."/>
            <person name="Bussey H."/>
            <person name="Bowyer P."/>
            <person name="Cotty P.J."/>
            <person name="Dyer P.S."/>
            <person name="Egan A."/>
            <person name="Galens K."/>
            <person name="Fraser-Liggett C.M."/>
            <person name="Haas B.J."/>
            <person name="Inman J.M."/>
            <person name="Kent R."/>
            <person name="Lemieux S."/>
            <person name="Malavazi I."/>
            <person name="Orvis J."/>
            <person name="Roemer T."/>
            <person name="Ronning C.M."/>
            <person name="Sundaram J.P."/>
            <person name="Sutton G."/>
            <person name="Turner G."/>
            <person name="Venter J.C."/>
            <person name="White O.R."/>
            <person name="Whitty B.R."/>
            <person name="Youngman P."/>
            <person name="Wolfe K.H."/>
            <person name="Goldman G.H."/>
            <person name="Wortman J.R."/>
            <person name="Jiang B."/>
            <person name="Denning D.W."/>
            <person name="Nierman W.C."/>
        </authorList>
    </citation>
    <scope>NUCLEOTIDE SEQUENCE [LARGE SCALE GENOMIC DNA]</scope>
    <source>
        <strain evidence="4">CBS 144.89 / FGSC A1163 / CEA10</strain>
    </source>
</reference>
<evidence type="ECO:0000256" key="1">
    <source>
        <dbReference type="SAM" id="MobiDB-lite"/>
    </source>
</evidence>
<protein>
    <submittedName>
        <fullName evidence="3">Uncharacterized protein</fullName>
    </submittedName>
</protein>
<name>B0YBS6_ASPFC</name>
<evidence type="ECO:0000256" key="2">
    <source>
        <dbReference type="SAM" id="Phobius"/>
    </source>
</evidence>